<name>A0A1H9DD78_9PSEU</name>
<evidence type="ECO:0000256" key="3">
    <source>
        <dbReference type="ARBA" id="ARBA00022723"/>
    </source>
</evidence>
<evidence type="ECO:0000256" key="4">
    <source>
        <dbReference type="ARBA" id="ARBA00023002"/>
    </source>
</evidence>
<dbReference type="PANTHER" id="PTHR24291:SF50">
    <property type="entry name" value="BIFUNCTIONAL ALBAFLAVENONE MONOOXYGENASE_TERPENE SYNTHASE"/>
    <property type="match status" value="1"/>
</dbReference>
<evidence type="ECO:0000256" key="2">
    <source>
        <dbReference type="ARBA" id="ARBA00022617"/>
    </source>
</evidence>
<proteinExistence type="inferred from homology"/>
<evidence type="ECO:0000313" key="10">
    <source>
        <dbReference type="Proteomes" id="UP000199352"/>
    </source>
</evidence>
<dbReference type="OrthoDB" id="5290182at2"/>
<dbReference type="InterPro" id="IPR017972">
    <property type="entry name" value="Cyt_P450_CS"/>
</dbReference>
<dbReference type="InterPro" id="IPR002401">
    <property type="entry name" value="Cyt_P450_E_grp-I"/>
</dbReference>
<dbReference type="InterPro" id="IPR036396">
    <property type="entry name" value="Cyt_P450_sf"/>
</dbReference>
<comment type="similarity">
    <text evidence="1 8">Belongs to the cytochrome P450 family.</text>
</comment>
<gene>
    <name evidence="9" type="ORF">SAMN05216188_102109</name>
</gene>
<keyword evidence="6 8" id="KW-0503">Monooxygenase</keyword>
<dbReference type="GO" id="GO:0004497">
    <property type="term" value="F:monooxygenase activity"/>
    <property type="evidence" value="ECO:0007669"/>
    <property type="project" value="UniProtKB-KW"/>
</dbReference>
<dbReference type="GO" id="GO:0005506">
    <property type="term" value="F:iron ion binding"/>
    <property type="evidence" value="ECO:0007669"/>
    <property type="project" value="InterPro"/>
</dbReference>
<comment type="cofactor">
    <cofactor evidence="7">
        <name>heme</name>
        <dbReference type="ChEBI" id="CHEBI:30413"/>
    </cofactor>
</comment>
<evidence type="ECO:0000256" key="8">
    <source>
        <dbReference type="RuleBase" id="RU000461"/>
    </source>
</evidence>
<reference evidence="10" key="1">
    <citation type="submission" date="2016-10" db="EMBL/GenBank/DDBJ databases">
        <authorList>
            <person name="Varghese N."/>
            <person name="Submissions S."/>
        </authorList>
    </citation>
    <scope>NUCLEOTIDE SEQUENCE [LARGE SCALE GENOMIC DNA]</scope>
    <source>
        <strain evidence="10">CGMCC 4.3525</strain>
    </source>
</reference>
<dbReference type="InterPro" id="IPR050196">
    <property type="entry name" value="Cytochrome_P450_Monoox"/>
</dbReference>
<accession>A0A1H9DD78</accession>
<dbReference type="EMBL" id="FOFR01000002">
    <property type="protein sequence ID" value="SEQ11420.1"/>
    <property type="molecule type" value="Genomic_DNA"/>
</dbReference>
<dbReference type="STRING" id="402600.SAMN05216188_102109"/>
<dbReference type="PRINTS" id="PR00385">
    <property type="entry name" value="P450"/>
</dbReference>
<evidence type="ECO:0000256" key="1">
    <source>
        <dbReference type="ARBA" id="ARBA00010617"/>
    </source>
</evidence>
<dbReference type="Gene3D" id="1.10.630.10">
    <property type="entry name" value="Cytochrome P450"/>
    <property type="match status" value="1"/>
</dbReference>
<dbReference type="CDD" id="cd11049">
    <property type="entry name" value="CYP170A1-like"/>
    <property type="match status" value="1"/>
</dbReference>
<sequence>MPVPVAPHRWPLLGHTPAMLTRRARFTDALHEHGDVVRLDLGPLHAHFVTSASLTHEVLVTQGAKFRKGAMFDKFQPYLGTGLLLSNGEYHLRQRRMMQPAFHRDRMEAYASTMARSAAALAARWRPGEVRVVEDDMQELAVTIVGEALFSAEIGQRAVEEVRRSIFTVIQQGMVRALSPGFVEKLPLPGNREFDAAIARMKAVVLQVIESWRADGADHGDVLSMLLLAREDGVGMTDRQTYDEVLTLLTAGIETTAIALAWAFYEVGRDPGIESRLHAEVDAVVGDRPVTFADVASLPYTKKIVQETLRRYPIWFVMRRTLVDVELGDIALPAGAEVIISPHALHHDARHFPEPHRFSPDRWTPEFAANLHRGAFIPFGGGNRLCLGNLFAQTEIVTTLATIASRWRLVPTRPARVKFTSAPYPQGLLMKALPRTQSWR</sequence>
<protein>
    <submittedName>
        <fullName evidence="9">Cytochrome P450</fullName>
    </submittedName>
</protein>
<dbReference type="PROSITE" id="PS00086">
    <property type="entry name" value="CYTOCHROME_P450"/>
    <property type="match status" value="1"/>
</dbReference>
<dbReference type="SUPFAM" id="SSF48264">
    <property type="entry name" value="Cytochrome P450"/>
    <property type="match status" value="1"/>
</dbReference>
<keyword evidence="3 7" id="KW-0479">Metal-binding</keyword>
<keyword evidence="4 8" id="KW-0560">Oxidoreductase</keyword>
<evidence type="ECO:0000256" key="7">
    <source>
        <dbReference type="PIRSR" id="PIRSR602401-1"/>
    </source>
</evidence>
<dbReference type="InterPro" id="IPR001128">
    <property type="entry name" value="Cyt_P450"/>
</dbReference>
<keyword evidence="2 7" id="KW-0349">Heme</keyword>
<organism evidence="9 10">
    <name type="scientific">Lentzea xinjiangensis</name>
    <dbReference type="NCBI Taxonomy" id="402600"/>
    <lineage>
        <taxon>Bacteria</taxon>
        <taxon>Bacillati</taxon>
        <taxon>Actinomycetota</taxon>
        <taxon>Actinomycetes</taxon>
        <taxon>Pseudonocardiales</taxon>
        <taxon>Pseudonocardiaceae</taxon>
        <taxon>Lentzea</taxon>
    </lineage>
</organism>
<dbReference type="RefSeq" id="WP_089949581.1">
    <property type="nucleotide sequence ID" value="NZ_FOFR01000002.1"/>
</dbReference>
<dbReference type="AlphaFoldDB" id="A0A1H9DD78"/>
<dbReference type="PANTHER" id="PTHR24291">
    <property type="entry name" value="CYTOCHROME P450 FAMILY 4"/>
    <property type="match status" value="1"/>
</dbReference>
<evidence type="ECO:0000313" key="9">
    <source>
        <dbReference type="EMBL" id="SEQ11420.1"/>
    </source>
</evidence>
<dbReference type="PRINTS" id="PR00463">
    <property type="entry name" value="EP450I"/>
</dbReference>
<dbReference type="GO" id="GO:0016705">
    <property type="term" value="F:oxidoreductase activity, acting on paired donors, with incorporation or reduction of molecular oxygen"/>
    <property type="evidence" value="ECO:0007669"/>
    <property type="project" value="InterPro"/>
</dbReference>
<keyword evidence="10" id="KW-1185">Reference proteome</keyword>
<feature type="binding site" description="axial binding residue" evidence="7">
    <location>
        <position position="386"/>
    </location>
    <ligand>
        <name>heme</name>
        <dbReference type="ChEBI" id="CHEBI:30413"/>
    </ligand>
    <ligandPart>
        <name>Fe</name>
        <dbReference type="ChEBI" id="CHEBI:18248"/>
    </ligandPart>
</feature>
<dbReference type="Proteomes" id="UP000199352">
    <property type="component" value="Unassembled WGS sequence"/>
</dbReference>
<evidence type="ECO:0000256" key="6">
    <source>
        <dbReference type="ARBA" id="ARBA00023033"/>
    </source>
</evidence>
<evidence type="ECO:0000256" key="5">
    <source>
        <dbReference type="ARBA" id="ARBA00023004"/>
    </source>
</evidence>
<dbReference type="Pfam" id="PF00067">
    <property type="entry name" value="p450"/>
    <property type="match status" value="1"/>
</dbReference>
<dbReference type="GO" id="GO:0020037">
    <property type="term" value="F:heme binding"/>
    <property type="evidence" value="ECO:0007669"/>
    <property type="project" value="InterPro"/>
</dbReference>
<keyword evidence="5 7" id="KW-0408">Iron</keyword>